<evidence type="ECO:0000313" key="1">
    <source>
        <dbReference type="EMBL" id="CAF1140572.1"/>
    </source>
</evidence>
<dbReference type="Proteomes" id="UP000681722">
    <property type="component" value="Unassembled WGS sequence"/>
</dbReference>
<dbReference type="Proteomes" id="UP000663829">
    <property type="component" value="Unassembled WGS sequence"/>
</dbReference>
<sequence>MGGGRAASTRRFSQYGGMHTIGAGWPVFESNELNHGVSRRRALDLYGTRQVLQSHEQMKRRPLPIIQLDSQIEDHGLLAPEDY</sequence>
<accession>A0A815CNC8</accession>
<reference evidence="2" key="1">
    <citation type="submission" date="2021-02" db="EMBL/GenBank/DDBJ databases">
        <authorList>
            <person name="Nowell W R."/>
        </authorList>
    </citation>
    <scope>NUCLEOTIDE SEQUENCE</scope>
</reference>
<gene>
    <name evidence="2" type="ORF">GPM918_LOCUS27864</name>
    <name evidence="1" type="ORF">OVA965_LOCUS21106</name>
    <name evidence="4" type="ORF">SRO942_LOCUS28271</name>
    <name evidence="3" type="ORF">TMI583_LOCUS21678</name>
</gene>
<proteinExistence type="predicted"/>
<dbReference type="OrthoDB" id="9976058at2759"/>
<dbReference type="EMBL" id="CAJOBA010026247">
    <property type="protein sequence ID" value="CAF3935140.1"/>
    <property type="molecule type" value="Genomic_DNA"/>
</dbReference>
<dbReference type="EMBL" id="CAJNOQ010011896">
    <property type="protein sequence ID" value="CAF1287485.1"/>
    <property type="molecule type" value="Genomic_DNA"/>
</dbReference>
<keyword evidence="5" id="KW-1185">Reference proteome</keyword>
<dbReference type="AlphaFoldDB" id="A0A815CNC8"/>
<protein>
    <submittedName>
        <fullName evidence="2">Uncharacterized protein</fullName>
    </submittedName>
</protein>
<evidence type="ECO:0000313" key="5">
    <source>
        <dbReference type="Proteomes" id="UP000663829"/>
    </source>
</evidence>
<comment type="caution">
    <text evidence="2">The sequence shown here is derived from an EMBL/GenBank/DDBJ whole genome shotgun (WGS) entry which is preliminary data.</text>
</comment>
<evidence type="ECO:0000313" key="4">
    <source>
        <dbReference type="EMBL" id="CAF4090032.1"/>
    </source>
</evidence>
<dbReference type="Proteomes" id="UP000677228">
    <property type="component" value="Unassembled WGS sequence"/>
</dbReference>
<evidence type="ECO:0000313" key="2">
    <source>
        <dbReference type="EMBL" id="CAF1287485.1"/>
    </source>
</evidence>
<evidence type="ECO:0000313" key="3">
    <source>
        <dbReference type="EMBL" id="CAF3935140.1"/>
    </source>
</evidence>
<organism evidence="2 5">
    <name type="scientific">Didymodactylos carnosus</name>
    <dbReference type="NCBI Taxonomy" id="1234261"/>
    <lineage>
        <taxon>Eukaryota</taxon>
        <taxon>Metazoa</taxon>
        <taxon>Spiralia</taxon>
        <taxon>Gnathifera</taxon>
        <taxon>Rotifera</taxon>
        <taxon>Eurotatoria</taxon>
        <taxon>Bdelloidea</taxon>
        <taxon>Philodinida</taxon>
        <taxon>Philodinidae</taxon>
        <taxon>Didymodactylos</taxon>
    </lineage>
</organism>
<dbReference type="Proteomes" id="UP000682733">
    <property type="component" value="Unassembled WGS sequence"/>
</dbReference>
<dbReference type="EMBL" id="CAJNOK010011454">
    <property type="protein sequence ID" value="CAF1140572.1"/>
    <property type="molecule type" value="Genomic_DNA"/>
</dbReference>
<name>A0A815CNC8_9BILA</name>
<dbReference type="EMBL" id="CAJOBC010030966">
    <property type="protein sequence ID" value="CAF4090032.1"/>
    <property type="molecule type" value="Genomic_DNA"/>
</dbReference>